<accession>A0A1L3FP08</accession>
<name>A0A1L3FP08_BRAJP</name>
<reference evidence="1 2" key="1">
    <citation type="submission" date="2016-11" db="EMBL/GenBank/DDBJ databases">
        <title>Complete Genome Sequence of Bradyrhizobium sp. strain J5, an isolated from soybean nodule in Hokkaido.</title>
        <authorList>
            <person name="Kanehara K."/>
        </authorList>
    </citation>
    <scope>NUCLEOTIDE SEQUENCE [LARGE SCALE GENOMIC DNA]</scope>
    <source>
        <strain evidence="1 2">J5</strain>
    </source>
</reference>
<protein>
    <submittedName>
        <fullName evidence="1">Uncharacterized protein</fullName>
    </submittedName>
</protein>
<evidence type="ECO:0000313" key="1">
    <source>
        <dbReference type="EMBL" id="APG15026.1"/>
    </source>
</evidence>
<organism evidence="1 2">
    <name type="scientific">Bradyrhizobium japonicum</name>
    <dbReference type="NCBI Taxonomy" id="375"/>
    <lineage>
        <taxon>Bacteria</taxon>
        <taxon>Pseudomonadati</taxon>
        <taxon>Pseudomonadota</taxon>
        <taxon>Alphaproteobacteria</taxon>
        <taxon>Hyphomicrobiales</taxon>
        <taxon>Nitrobacteraceae</taxon>
        <taxon>Bradyrhizobium</taxon>
    </lineage>
</organism>
<gene>
    <name evidence="1" type="ORF">BKD09_42600</name>
</gene>
<dbReference type="EMBL" id="CP017637">
    <property type="protein sequence ID" value="APG15026.1"/>
    <property type="molecule type" value="Genomic_DNA"/>
</dbReference>
<sequence length="125" mass="13933">MGVSAFEFCAAFLLGKKNNTINQPTKDDPHRTTPSREEVIADRAGGCRYNVQLKIESAEARHPVTSASRAQAANEFVSCRADEATPVACGDDAIVVRGFSKNEFTDEANVTRDRKESWFRFMDWT</sequence>
<dbReference type="Proteomes" id="UP000181962">
    <property type="component" value="Chromosome"/>
</dbReference>
<dbReference type="AlphaFoldDB" id="A0A1L3FP08"/>
<evidence type="ECO:0000313" key="2">
    <source>
        <dbReference type="Proteomes" id="UP000181962"/>
    </source>
</evidence>
<proteinExistence type="predicted"/>